<feature type="region of interest" description="Disordered" evidence="1">
    <location>
        <begin position="73"/>
        <end position="102"/>
    </location>
</feature>
<sequence>MAAAVESFHFDGNGRACSSPYVSAPSSPERGARMAFDLFCHYNSAPTSPTRGASAVNAHFAGDALPPLSSALSSGVPFDWEEKPGTPKSRGSPNNDDHGGFAFDFGGRCGGGQQGSLADADELFEEGMIRPLKPPPRLQYPAEVGSVASSPRSPKPITRGLWSPRGRSDDFQFDPFTAAMVETTRESSGTWRKDPTATSFSRLRSLLKAASNSSVSEAATASPRLPNPSATGSDGGSKRSRLRDLLLLRSESEGRAAGNKYTLLSSDEKMAAGDAKNASFRSTDGWRVKSSEELRKKTAWPYRHRHGIFGCLRFNSAVLTLKANLCRRR</sequence>
<keyword evidence="3" id="KW-1185">Reference proteome</keyword>
<feature type="region of interest" description="Disordered" evidence="1">
    <location>
        <begin position="214"/>
        <end position="241"/>
    </location>
</feature>
<evidence type="ECO:0000313" key="3">
    <source>
        <dbReference type="Proteomes" id="UP000734854"/>
    </source>
</evidence>
<dbReference type="PANTHER" id="PTHR33095">
    <property type="entry name" value="OS07G0619500 PROTEIN"/>
    <property type="match status" value="1"/>
</dbReference>
<evidence type="ECO:0000313" key="2">
    <source>
        <dbReference type="EMBL" id="KAG6533035.1"/>
    </source>
</evidence>
<gene>
    <name evidence="2" type="ORF">ZIOFF_006896</name>
</gene>
<dbReference type="PANTHER" id="PTHR33095:SF81">
    <property type="entry name" value="OS07G0619500 PROTEIN"/>
    <property type="match status" value="1"/>
</dbReference>
<dbReference type="InterPro" id="IPR012442">
    <property type="entry name" value="DUF1645_plant"/>
</dbReference>
<accession>A0A8J5LPG5</accession>
<dbReference type="EMBL" id="JACMSC010000002">
    <property type="protein sequence ID" value="KAG6533035.1"/>
    <property type="molecule type" value="Genomic_DNA"/>
</dbReference>
<proteinExistence type="predicted"/>
<organism evidence="2 3">
    <name type="scientific">Zingiber officinale</name>
    <name type="common">Ginger</name>
    <name type="synonym">Amomum zingiber</name>
    <dbReference type="NCBI Taxonomy" id="94328"/>
    <lineage>
        <taxon>Eukaryota</taxon>
        <taxon>Viridiplantae</taxon>
        <taxon>Streptophyta</taxon>
        <taxon>Embryophyta</taxon>
        <taxon>Tracheophyta</taxon>
        <taxon>Spermatophyta</taxon>
        <taxon>Magnoliopsida</taxon>
        <taxon>Liliopsida</taxon>
        <taxon>Zingiberales</taxon>
        <taxon>Zingiberaceae</taxon>
        <taxon>Zingiber</taxon>
    </lineage>
</organism>
<evidence type="ECO:0000256" key="1">
    <source>
        <dbReference type="SAM" id="MobiDB-lite"/>
    </source>
</evidence>
<dbReference type="OrthoDB" id="667051at2759"/>
<feature type="region of interest" description="Disordered" evidence="1">
    <location>
        <begin position="144"/>
        <end position="166"/>
    </location>
</feature>
<protein>
    <submittedName>
        <fullName evidence="2">Uncharacterized protein</fullName>
    </submittedName>
</protein>
<reference evidence="2 3" key="1">
    <citation type="submission" date="2020-08" db="EMBL/GenBank/DDBJ databases">
        <title>Plant Genome Project.</title>
        <authorList>
            <person name="Zhang R.-G."/>
        </authorList>
    </citation>
    <scope>NUCLEOTIDE SEQUENCE [LARGE SCALE GENOMIC DNA]</scope>
    <source>
        <tissue evidence="2">Rhizome</tissue>
    </source>
</reference>
<dbReference type="AlphaFoldDB" id="A0A8J5LPG5"/>
<dbReference type="Proteomes" id="UP000734854">
    <property type="component" value="Unassembled WGS sequence"/>
</dbReference>
<comment type="caution">
    <text evidence="2">The sequence shown here is derived from an EMBL/GenBank/DDBJ whole genome shotgun (WGS) entry which is preliminary data.</text>
</comment>
<name>A0A8J5LPG5_ZINOF</name>
<dbReference type="Pfam" id="PF07816">
    <property type="entry name" value="DUF1645"/>
    <property type="match status" value="1"/>
</dbReference>